<sequence length="37" mass="4211">MVETGRVGPISVRKYSFPARFGREHISIGRVVRPLEI</sequence>
<name>A0A366GXQ6_9GAMM</name>
<proteinExistence type="predicted"/>
<dbReference type="AlphaFoldDB" id="A0A366GXQ6"/>
<comment type="caution">
    <text evidence="1">The sequence shown here is derived from an EMBL/GenBank/DDBJ whole genome shotgun (WGS) entry which is preliminary data.</text>
</comment>
<accession>A0A366GXQ6</accession>
<evidence type="ECO:0000313" key="1">
    <source>
        <dbReference type="EMBL" id="RBP33411.1"/>
    </source>
</evidence>
<reference evidence="1 2" key="1">
    <citation type="submission" date="2018-06" db="EMBL/GenBank/DDBJ databases">
        <title>Freshwater and sediment microbial communities from various areas in North America, analyzing microbe dynamics in response to fracking.</title>
        <authorList>
            <person name="Lamendella R."/>
        </authorList>
    </citation>
    <scope>NUCLEOTIDE SEQUENCE [LARGE SCALE GENOMIC DNA]</scope>
    <source>
        <strain evidence="1 2">114J</strain>
    </source>
</reference>
<protein>
    <submittedName>
        <fullName evidence="1">Uncharacterized protein</fullName>
    </submittedName>
</protein>
<dbReference type="EMBL" id="QNRO01000002">
    <property type="protein sequence ID" value="RBP33411.1"/>
    <property type="molecule type" value="Genomic_DNA"/>
</dbReference>
<organism evidence="1 2">
    <name type="scientific">Marinobacter pelagius</name>
    <dbReference type="NCBI Taxonomy" id="379482"/>
    <lineage>
        <taxon>Bacteria</taxon>
        <taxon>Pseudomonadati</taxon>
        <taxon>Pseudomonadota</taxon>
        <taxon>Gammaproteobacteria</taxon>
        <taxon>Pseudomonadales</taxon>
        <taxon>Marinobacteraceae</taxon>
        <taxon>Marinobacter</taxon>
    </lineage>
</organism>
<evidence type="ECO:0000313" key="2">
    <source>
        <dbReference type="Proteomes" id="UP000252995"/>
    </source>
</evidence>
<gene>
    <name evidence="1" type="ORF">DET50_102225</name>
</gene>
<dbReference type="Proteomes" id="UP000252995">
    <property type="component" value="Unassembled WGS sequence"/>
</dbReference>